<keyword evidence="4" id="KW-0812">Transmembrane</keyword>
<dbReference type="Proteomes" id="UP000225997">
    <property type="component" value="Unassembled WGS sequence"/>
</dbReference>
<accession>A0A2C4Q3V5</accession>
<comment type="similarity">
    <text evidence="2">Belongs to the peptidase A24 family.</text>
</comment>
<evidence type="ECO:0000256" key="4">
    <source>
        <dbReference type="ARBA" id="ARBA00022692"/>
    </source>
</evidence>
<dbReference type="InterPro" id="IPR010627">
    <property type="entry name" value="Prepilin_pept_A24_N"/>
</dbReference>
<feature type="domain" description="Prepilin peptidase A24 N-terminal" evidence="8">
    <location>
        <begin position="18"/>
        <end position="99"/>
    </location>
</feature>
<evidence type="ECO:0000256" key="1">
    <source>
        <dbReference type="ARBA" id="ARBA00004651"/>
    </source>
</evidence>
<evidence type="ECO:0000256" key="5">
    <source>
        <dbReference type="ARBA" id="ARBA00022989"/>
    </source>
</evidence>
<dbReference type="Pfam" id="PF01478">
    <property type="entry name" value="Peptidase_A24"/>
    <property type="match status" value="1"/>
</dbReference>
<evidence type="ECO:0000313" key="9">
    <source>
        <dbReference type="EMBL" id="PHD59112.1"/>
    </source>
</evidence>
<dbReference type="EMBL" id="NUSQ01000194">
    <property type="protein sequence ID" value="PHD59112.1"/>
    <property type="molecule type" value="Genomic_DNA"/>
</dbReference>
<evidence type="ECO:0000256" key="6">
    <source>
        <dbReference type="ARBA" id="ARBA00023136"/>
    </source>
</evidence>
<dbReference type="InterPro" id="IPR000045">
    <property type="entry name" value="Prepilin_IV_endopep_pep"/>
</dbReference>
<keyword evidence="6" id="KW-0472">Membrane</keyword>
<sequence>MFFWKGEEGMFTYIYALLVGMVFGSFFMLIAIRVPVGESIITPRSHCHYCKYVLKPKELVSIISFCIQRGRCTNCKREIPILYVVFEFVTGTIFFLTVYMIGVERELVIILSLFSLLLIISVTDYIYMLIPDRILISFAFLLILECIFVPLVTWIDSIVGSGVILILLYCMQKIYPEGLGGGDIKLLSLLGFIVGLKGVFIILFLASYFSLCFFGMGILLKRIEASKPIPFVPFISLGAICYVLIVYSK</sequence>
<dbReference type="GO" id="GO:0004190">
    <property type="term" value="F:aspartic-type endopeptidase activity"/>
    <property type="evidence" value="ECO:0007669"/>
    <property type="project" value="InterPro"/>
</dbReference>
<dbReference type="GO" id="GO:0006465">
    <property type="term" value="P:signal peptide processing"/>
    <property type="evidence" value="ECO:0007669"/>
    <property type="project" value="TreeGrafter"/>
</dbReference>
<keyword evidence="5" id="KW-1133">Transmembrane helix</keyword>
<feature type="domain" description="Prepilin type IV endopeptidase peptidase" evidence="7">
    <location>
        <begin position="112"/>
        <end position="213"/>
    </location>
</feature>
<gene>
    <name evidence="9" type="ORF">COF40_28100</name>
</gene>
<name>A0A2C4Q3V5_9BACI</name>
<dbReference type="InterPro" id="IPR050882">
    <property type="entry name" value="Prepilin_peptidase/N-MTase"/>
</dbReference>
<comment type="caution">
    <text evidence="9">The sequence shown here is derived from an EMBL/GenBank/DDBJ whole genome shotgun (WGS) entry which is preliminary data.</text>
</comment>
<dbReference type="PANTHER" id="PTHR30487">
    <property type="entry name" value="TYPE 4 PREPILIN-LIKE PROTEINS LEADER PEPTIDE-PROCESSING ENZYME"/>
    <property type="match status" value="1"/>
</dbReference>
<evidence type="ECO:0000259" key="7">
    <source>
        <dbReference type="Pfam" id="PF01478"/>
    </source>
</evidence>
<proteinExistence type="inferred from homology"/>
<evidence type="ECO:0000256" key="2">
    <source>
        <dbReference type="ARBA" id="ARBA00005801"/>
    </source>
</evidence>
<evidence type="ECO:0000259" key="8">
    <source>
        <dbReference type="Pfam" id="PF06750"/>
    </source>
</evidence>
<dbReference type="PANTHER" id="PTHR30487:SF0">
    <property type="entry name" value="PREPILIN LEADER PEPTIDASE_N-METHYLTRANSFERASE-RELATED"/>
    <property type="match status" value="1"/>
</dbReference>
<reference evidence="9" key="1">
    <citation type="submission" date="2017-09" db="EMBL/GenBank/DDBJ databases">
        <title>Large-scale bioinformatics analysis of Bacillus genomes uncovers conserved roles of natural products in bacterial physiology.</title>
        <authorList>
            <consortium name="Agbiome Team Llc"/>
            <person name="Bleich R.M."/>
            <person name="Grubbs K.J."/>
            <person name="Santa Maria K.C."/>
            <person name="Allen S.E."/>
            <person name="Farag S."/>
            <person name="Shank E.A."/>
            <person name="Bowers A."/>
        </authorList>
    </citation>
    <scope>NUCLEOTIDE SEQUENCE [LARGE SCALE GENOMIC DNA]</scope>
    <source>
        <strain evidence="9">AFS044250</strain>
    </source>
</reference>
<protein>
    <submittedName>
        <fullName evidence="9">Prepilin peptidase</fullName>
    </submittedName>
</protein>
<organism evidence="9">
    <name type="scientific">Bacillus toyonensis</name>
    <dbReference type="NCBI Taxonomy" id="155322"/>
    <lineage>
        <taxon>Bacteria</taxon>
        <taxon>Bacillati</taxon>
        <taxon>Bacillota</taxon>
        <taxon>Bacilli</taxon>
        <taxon>Bacillales</taxon>
        <taxon>Bacillaceae</taxon>
        <taxon>Bacillus</taxon>
        <taxon>Bacillus cereus group</taxon>
    </lineage>
</organism>
<dbReference type="Pfam" id="PF06750">
    <property type="entry name" value="A24_N_bact"/>
    <property type="match status" value="1"/>
</dbReference>
<evidence type="ECO:0000256" key="3">
    <source>
        <dbReference type="ARBA" id="ARBA00022475"/>
    </source>
</evidence>
<keyword evidence="3" id="KW-1003">Cell membrane</keyword>
<dbReference type="RefSeq" id="WP_100062492.1">
    <property type="nucleotide sequence ID" value="NZ_NUSQ01000194.1"/>
</dbReference>
<dbReference type="AlphaFoldDB" id="A0A2C4Q3V5"/>
<dbReference type="GO" id="GO:0005886">
    <property type="term" value="C:plasma membrane"/>
    <property type="evidence" value="ECO:0007669"/>
    <property type="project" value="UniProtKB-SubCell"/>
</dbReference>
<dbReference type="Gene3D" id="1.20.120.1220">
    <property type="match status" value="1"/>
</dbReference>
<comment type="subcellular location">
    <subcellularLocation>
        <location evidence="1">Cell membrane</location>
        <topology evidence="1">Multi-pass membrane protein</topology>
    </subcellularLocation>
</comment>